<accession>A0A6C2U9A3</accession>
<feature type="region of interest" description="Disordered" evidence="1">
    <location>
        <begin position="28"/>
        <end position="62"/>
    </location>
</feature>
<gene>
    <name evidence="2" type="ORF">PDESU_05156</name>
</gene>
<evidence type="ECO:0000313" key="2">
    <source>
        <dbReference type="EMBL" id="VGO16565.1"/>
    </source>
</evidence>
<feature type="compositionally biased region" description="Low complexity" evidence="1">
    <location>
        <begin position="28"/>
        <end position="37"/>
    </location>
</feature>
<reference evidence="2 3" key="1">
    <citation type="submission" date="2019-04" db="EMBL/GenBank/DDBJ databases">
        <authorList>
            <person name="Van Vliet M D."/>
        </authorList>
    </citation>
    <scope>NUCLEOTIDE SEQUENCE [LARGE SCALE GENOMIC DNA]</scope>
    <source>
        <strain evidence="2 3">F1</strain>
    </source>
</reference>
<dbReference type="AlphaFoldDB" id="A0A6C2U9A3"/>
<name>A0A6C2U9A3_PONDE</name>
<evidence type="ECO:0000256" key="1">
    <source>
        <dbReference type="SAM" id="MobiDB-lite"/>
    </source>
</evidence>
<dbReference type="EMBL" id="CAAHFG010000003">
    <property type="protein sequence ID" value="VGO16565.1"/>
    <property type="molecule type" value="Genomic_DNA"/>
</dbReference>
<protein>
    <submittedName>
        <fullName evidence="2">Uncharacterized protein</fullName>
    </submittedName>
</protein>
<dbReference type="Proteomes" id="UP000366872">
    <property type="component" value="Unassembled WGS sequence"/>
</dbReference>
<organism evidence="2 3">
    <name type="scientific">Pontiella desulfatans</name>
    <dbReference type="NCBI Taxonomy" id="2750659"/>
    <lineage>
        <taxon>Bacteria</taxon>
        <taxon>Pseudomonadati</taxon>
        <taxon>Kiritimatiellota</taxon>
        <taxon>Kiritimatiellia</taxon>
        <taxon>Kiritimatiellales</taxon>
        <taxon>Pontiellaceae</taxon>
        <taxon>Pontiella</taxon>
    </lineage>
</organism>
<dbReference type="RefSeq" id="WP_136082058.1">
    <property type="nucleotide sequence ID" value="NZ_CAAHFG010000003.1"/>
</dbReference>
<proteinExistence type="predicted"/>
<keyword evidence="3" id="KW-1185">Reference proteome</keyword>
<evidence type="ECO:0000313" key="3">
    <source>
        <dbReference type="Proteomes" id="UP000366872"/>
    </source>
</evidence>
<sequence>MNTNSLCARTGNSPVVNRLVKKIGLEGEVPSEPPVEGRTLSAQAHGVRPSSKASQAMGWPRN</sequence>